<protein>
    <recommendedName>
        <fullName evidence="2">Biogenesis of lysosome-related organelles complex 1 subunit 1</fullName>
    </recommendedName>
</protein>
<dbReference type="InterPro" id="IPR009395">
    <property type="entry name" value="BLOC1S1"/>
</dbReference>
<dbReference type="PANTHER" id="PTHR13073">
    <property type="entry name" value="BLOC-1 COMPLEX SUBUNIT 1"/>
    <property type="match status" value="1"/>
</dbReference>
<dbReference type="AlphaFoldDB" id="A0A427B9A6"/>
<dbReference type="PANTHER" id="PTHR13073:SF0">
    <property type="entry name" value="BIOGENESIS OF LYSOSOME-RELATED ORGANELLES COMPLEX 1 SUBUNIT 1"/>
    <property type="match status" value="1"/>
</dbReference>
<sequence>MEGAKAQVGSLESSLLQIVQEHQQRSIWTREQTDKAKKDALRTTTRVSELLVDTVNGGVEELFTNEKRIELEIRALASTIMRYKKQTDQWLAASHALNTVIKEIGDFENWMKIMDFDCKSINAAIRNIHQM</sequence>
<organism evidence="3 4">
    <name type="scientific">Ensete ventricosum</name>
    <name type="common">Abyssinian banana</name>
    <name type="synonym">Musa ensete</name>
    <dbReference type="NCBI Taxonomy" id="4639"/>
    <lineage>
        <taxon>Eukaryota</taxon>
        <taxon>Viridiplantae</taxon>
        <taxon>Streptophyta</taxon>
        <taxon>Embryophyta</taxon>
        <taxon>Tracheophyta</taxon>
        <taxon>Spermatophyta</taxon>
        <taxon>Magnoliopsida</taxon>
        <taxon>Liliopsida</taxon>
        <taxon>Zingiberales</taxon>
        <taxon>Musaceae</taxon>
        <taxon>Ensete</taxon>
    </lineage>
</organism>
<evidence type="ECO:0000313" key="4">
    <source>
        <dbReference type="Proteomes" id="UP000287651"/>
    </source>
</evidence>
<reference evidence="3 4" key="1">
    <citation type="journal article" date="2014" name="Agronomy (Basel)">
        <title>A Draft Genome Sequence for Ensete ventricosum, the Drought-Tolerant Tree Against Hunger.</title>
        <authorList>
            <person name="Harrison J."/>
            <person name="Moore K.A."/>
            <person name="Paszkiewicz K."/>
            <person name="Jones T."/>
            <person name="Grant M."/>
            <person name="Ambacheew D."/>
            <person name="Muzemil S."/>
            <person name="Studholme D.J."/>
        </authorList>
    </citation>
    <scope>NUCLEOTIDE SEQUENCE [LARGE SCALE GENOMIC DNA]</scope>
</reference>
<comment type="caution">
    <text evidence="3">The sequence shown here is derived from an EMBL/GenBank/DDBJ whole genome shotgun (WGS) entry which is preliminary data.</text>
</comment>
<dbReference type="Proteomes" id="UP000287651">
    <property type="component" value="Unassembled WGS sequence"/>
</dbReference>
<accession>A0A427B9A6</accession>
<evidence type="ECO:0000313" key="3">
    <source>
        <dbReference type="EMBL" id="RRT84996.1"/>
    </source>
</evidence>
<dbReference type="Pfam" id="PF06320">
    <property type="entry name" value="GCN5L1"/>
    <property type="match status" value="1"/>
</dbReference>
<evidence type="ECO:0000256" key="2">
    <source>
        <dbReference type="ARBA" id="ARBA00019577"/>
    </source>
</evidence>
<comment type="similarity">
    <text evidence="1">Belongs to the BLOC1S1 family.</text>
</comment>
<dbReference type="GO" id="GO:0016197">
    <property type="term" value="P:endosomal transport"/>
    <property type="evidence" value="ECO:0007669"/>
    <property type="project" value="TreeGrafter"/>
</dbReference>
<gene>
    <name evidence="3" type="ORF">B296_00000382</name>
</gene>
<dbReference type="EMBL" id="AMZH03000195">
    <property type="protein sequence ID" value="RRT84996.1"/>
    <property type="molecule type" value="Genomic_DNA"/>
</dbReference>
<name>A0A427B9A6_ENSVE</name>
<evidence type="ECO:0000256" key="1">
    <source>
        <dbReference type="ARBA" id="ARBA00007133"/>
    </source>
</evidence>
<proteinExistence type="inferred from homology"/>
<dbReference type="GO" id="GO:0031083">
    <property type="term" value="C:BLOC-1 complex"/>
    <property type="evidence" value="ECO:0007669"/>
    <property type="project" value="InterPro"/>
</dbReference>